<dbReference type="InterPro" id="IPR003362">
    <property type="entry name" value="Bact_transf"/>
</dbReference>
<evidence type="ECO:0000256" key="8">
    <source>
        <dbReference type="SAM" id="Phobius"/>
    </source>
</evidence>
<dbReference type="Proteomes" id="UP001529256">
    <property type="component" value="Unassembled WGS sequence"/>
</dbReference>
<evidence type="ECO:0000256" key="5">
    <source>
        <dbReference type="ARBA" id="ARBA00022692"/>
    </source>
</evidence>
<comment type="similarity">
    <text evidence="2">Belongs to the bacterial sugar transferase family.</text>
</comment>
<dbReference type="EC" id="2.7.8.-" evidence="10"/>
<keyword evidence="11" id="KW-1185">Reference proteome</keyword>
<reference evidence="11" key="1">
    <citation type="submission" date="2023-06" db="EMBL/GenBank/DDBJ databases">
        <title>Identification and characterization of horizontal gene transfer across gut microbiota members of farm animals based on homology search.</title>
        <authorList>
            <person name="Zeman M."/>
            <person name="Kubasova T."/>
            <person name="Jahodarova E."/>
            <person name="Nykrynova M."/>
            <person name="Rychlik I."/>
        </authorList>
    </citation>
    <scope>NUCLEOTIDE SEQUENCE [LARGE SCALE GENOMIC DNA]</scope>
    <source>
        <strain evidence="11">153_Feed</strain>
    </source>
</reference>
<keyword evidence="6 8" id="KW-1133">Transmembrane helix</keyword>
<dbReference type="GO" id="GO:0016740">
    <property type="term" value="F:transferase activity"/>
    <property type="evidence" value="ECO:0007669"/>
    <property type="project" value="UniProtKB-KW"/>
</dbReference>
<dbReference type="Pfam" id="PF02397">
    <property type="entry name" value="Bac_transf"/>
    <property type="match status" value="1"/>
</dbReference>
<keyword evidence="4 10" id="KW-0808">Transferase</keyword>
<dbReference type="EMBL" id="JAUDEA010000012">
    <property type="protein sequence ID" value="MDM8271587.1"/>
    <property type="molecule type" value="Genomic_DNA"/>
</dbReference>
<sequence length="209" mass="23499">MAAVDGLAYRFVKRSFDIVFSGVVTAVLVVPVAALGIAISLESPGGPMFRQARVGKNGKQIRIFKLRSMYADAHEHPERYLSEEQLAQWRREQKVDNDPRVTRIGRLLRKTSLDELPQFLNVLIGDMSVVGPRPVTEEETYEFGADRDLALSVRPGITGLWQVTARNDATWESGERQRLELEYVRNRSIGMDLRIVLATFGAVLKKTGK</sequence>
<evidence type="ECO:0000259" key="9">
    <source>
        <dbReference type="Pfam" id="PF02397"/>
    </source>
</evidence>
<evidence type="ECO:0000256" key="2">
    <source>
        <dbReference type="ARBA" id="ARBA00006464"/>
    </source>
</evidence>
<protein>
    <submittedName>
        <fullName evidence="10">Sugar transferase</fullName>
        <ecNumber evidence="10">2.7.8.-</ecNumber>
    </submittedName>
</protein>
<feature type="transmembrane region" description="Helical" evidence="8">
    <location>
        <begin position="18"/>
        <end position="41"/>
    </location>
</feature>
<proteinExistence type="inferred from homology"/>
<evidence type="ECO:0000256" key="4">
    <source>
        <dbReference type="ARBA" id="ARBA00022679"/>
    </source>
</evidence>
<keyword evidence="5 8" id="KW-0812">Transmembrane</keyword>
<evidence type="ECO:0000256" key="7">
    <source>
        <dbReference type="ARBA" id="ARBA00023136"/>
    </source>
</evidence>
<name>A0ABT7V4Q3_9ACTN</name>
<dbReference type="PANTHER" id="PTHR30576:SF4">
    <property type="entry name" value="UNDECAPRENYL-PHOSPHATE GALACTOSE PHOSPHOTRANSFERASE"/>
    <property type="match status" value="1"/>
</dbReference>
<evidence type="ECO:0000256" key="1">
    <source>
        <dbReference type="ARBA" id="ARBA00004236"/>
    </source>
</evidence>
<organism evidence="10 11">
    <name type="scientific">Thermophilibacter provencensis</name>
    <dbReference type="NCBI Taxonomy" id="1852386"/>
    <lineage>
        <taxon>Bacteria</taxon>
        <taxon>Bacillati</taxon>
        <taxon>Actinomycetota</taxon>
        <taxon>Coriobacteriia</taxon>
        <taxon>Coriobacteriales</taxon>
        <taxon>Atopobiaceae</taxon>
        <taxon>Thermophilibacter</taxon>
    </lineage>
</organism>
<dbReference type="PANTHER" id="PTHR30576">
    <property type="entry name" value="COLANIC BIOSYNTHESIS UDP-GLUCOSE LIPID CARRIER TRANSFERASE"/>
    <property type="match status" value="1"/>
</dbReference>
<dbReference type="RefSeq" id="WP_289511664.1">
    <property type="nucleotide sequence ID" value="NZ_JAUDEA010000012.1"/>
</dbReference>
<evidence type="ECO:0000313" key="10">
    <source>
        <dbReference type="EMBL" id="MDM8271587.1"/>
    </source>
</evidence>
<evidence type="ECO:0000256" key="3">
    <source>
        <dbReference type="ARBA" id="ARBA00022475"/>
    </source>
</evidence>
<accession>A0ABT7V4Q3</accession>
<gene>
    <name evidence="10" type="ORF">QUW25_07885</name>
</gene>
<comment type="subcellular location">
    <subcellularLocation>
        <location evidence="1">Cell membrane</location>
    </subcellularLocation>
</comment>
<feature type="domain" description="Bacterial sugar transferase" evidence="9">
    <location>
        <begin position="13"/>
        <end position="205"/>
    </location>
</feature>
<reference evidence="10 11" key="2">
    <citation type="submission" date="2023-06" db="EMBL/GenBank/DDBJ databases">
        <title>Identification and characterization of horizontal gene transfer across gut microbiota members of farm animals based on homology search.</title>
        <authorList>
            <person name="Schwarzerova J."/>
            <person name="Nykrynova M."/>
            <person name="Jureckova K."/>
            <person name="Cejkova D."/>
            <person name="Rychlik I."/>
        </authorList>
    </citation>
    <scope>NUCLEOTIDE SEQUENCE [LARGE SCALE GENOMIC DNA]</scope>
    <source>
        <strain evidence="10 11">153_Feed</strain>
    </source>
</reference>
<evidence type="ECO:0000256" key="6">
    <source>
        <dbReference type="ARBA" id="ARBA00022989"/>
    </source>
</evidence>
<reference evidence="10 11" key="3">
    <citation type="submission" date="2023-06" db="EMBL/GenBank/DDBJ databases">
        <authorList>
            <person name="Zeman M."/>
            <person name="Kubasova T."/>
            <person name="Jahodarova E."/>
            <person name="Nykrynova M."/>
            <person name="Rychlik I."/>
        </authorList>
    </citation>
    <scope>NUCLEOTIDE SEQUENCE [LARGE SCALE GENOMIC DNA]</scope>
    <source>
        <strain evidence="10 11">153_Feed</strain>
    </source>
</reference>
<comment type="caution">
    <text evidence="10">The sequence shown here is derived from an EMBL/GenBank/DDBJ whole genome shotgun (WGS) entry which is preliminary data.</text>
</comment>
<keyword evidence="7 8" id="KW-0472">Membrane</keyword>
<evidence type="ECO:0000313" key="11">
    <source>
        <dbReference type="Proteomes" id="UP001529256"/>
    </source>
</evidence>
<keyword evidence="3" id="KW-1003">Cell membrane</keyword>